<proteinExistence type="predicted"/>
<evidence type="ECO:0000256" key="1">
    <source>
        <dbReference type="SAM" id="MobiDB-lite"/>
    </source>
</evidence>
<reference evidence="2" key="1">
    <citation type="submission" date="2021-04" db="EMBL/GenBank/DDBJ databases">
        <authorList>
            <person name="Yoon J."/>
        </authorList>
    </citation>
    <scope>NUCLEOTIDE SEQUENCE</scope>
    <source>
        <strain evidence="2">KMU-90</strain>
    </source>
</reference>
<evidence type="ECO:0000313" key="2">
    <source>
        <dbReference type="EMBL" id="MBS0124130.1"/>
    </source>
</evidence>
<dbReference type="Pfam" id="PF06945">
    <property type="entry name" value="DUF1289"/>
    <property type="match status" value="1"/>
</dbReference>
<dbReference type="InterPro" id="IPR010710">
    <property type="entry name" value="DUF1289"/>
</dbReference>
<evidence type="ECO:0000313" key="3">
    <source>
        <dbReference type="Proteomes" id="UP000681356"/>
    </source>
</evidence>
<dbReference type="AlphaFoldDB" id="A0A8J7WAT5"/>
<dbReference type="Proteomes" id="UP000681356">
    <property type="component" value="Unassembled WGS sequence"/>
</dbReference>
<accession>A0A8J7WAT5</accession>
<dbReference type="PANTHER" id="PTHR35175:SF2">
    <property type="entry name" value="DUF1289 DOMAIN-CONTAINING PROTEIN"/>
    <property type="match status" value="1"/>
</dbReference>
<gene>
    <name evidence="2" type="ORF">KB874_08275</name>
</gene>
<sequence length="86" mass="9571">MSTDDIWKRNEIESPCVKVCVVHPATRLCTGCLRTIDEIGAWSRMTPEARRAVMAELPAREPLLQQRRGGRAARLARGTGGLPETR</sequence>
<organism evidence="2 3">
    <name type="scientific">Thetidibacter halocola</name>
    <dbReference type="NCBI Taxonomy" id="2827239"/>
    <lineage>
        <taxon>Bacteria</taxon>
        <taxon>Pseudomonadati</taxon>
        <taxon>Pseudomonadota</taxon>
        <taxon>Alphaproteobacteria</taxon>
        <taxon>Rhodobacterales</taxon>
        <taxon>Roseobacteraceae</taxon>
        <taxon>Thetidibacter</taxon>
    </lineage>
</organism>
<comment type="caution">
    <text evidence="2">The sequence shown here is derived from an EMBL/GenBank/DDBJ whole genome shotgun (WGS) entry which is preliminary data.</text>
</comment>
<feature type="compositionally biased region" description="Low complexity" evidence="1">
    <location>
        <begin position="66"/>
        <end position="77"/>
    </location>
</feature>
<name>A0A8J7WAT5_9RHOB</name>
<protein>
    <submittedName>
        <fullName evidence="2">DUF1289 domain-containing protein</fullName>
    </submittedName>
</protein>
<dbReference type="EMBL" id="JAGTUU010000003">
    <property type="protein sequence ID" value="MBS0124130.1"/>
    <property type="molecule type" value="Genomic_DNA"/>
</dbReference>
<keyword evidence="3" id="KW-1185">Reference proteome</keyword>
<feature type="region of interest" description="Disordered" evidence="1">
    <location>
        <begin position="66"/>
        <end position="86"/>
    </location>
</feature>
<dbReference type="RefSeq" id="WP_212536095.1">
    <property type="nucleotide sequence ID" value="NZ_JAGTUU010000003.1"/>
</dbReference>
<dbReference type="PANTHER" id="PTHR35175">
    <property type="entry name" value="DUF1289 DOMAIN-CONTAINING PROTEIN"/>
    <property type="match status" value="1"/>
</dbReference>